<dbReference type="Proteomes" id="UP000177235">
    <property type="component" value="Unassembled WGS sequence"/>
</dbReference>
<accession>A0A1F5QC95</accession>
<dbReference type="PIRSF" id="PIRSF005384">
    <property type="entry name" value="RpiB_LacA_B"/>
    <property type="match status" value="1"/>
</dbReference>
<organism evidence="2 3">
    <name type="scientific">Candidatus Doudnabacteria bacterium RIFCSPLOWO2_02_FULL_48_13</name>
    <dbReference type="NCBI Taxonomy" id="1817845"/>
    <lineage>
        <taxon>Bacteria</taxon>
        <taxon>Candidatus Doudnaibacteriota</taxon>
    </lineage>
</organism>
<evidence type="ECO:0008006" key="4">
    <source>
        <dbReference type="Google" id="ProtNLM"/>
    </source>
</evidence>
<dbReference type="AlphaFoldDB" id="A0A1F5QC95"/>
<evidence type="ECO:0000256" key="1">
    <source>
        <dbReference type="ARBA" id="ARBA00008754"/>
    </source>
</evidence>
<evidence type="ECO:0000313" key="2">
    <source>
        <dbReference type="EMBL" id="OGE99776.1"/>
    </source>
</evidence>
<dbReference type="NCBIfam" id="TIGR00689">
    <property type="entry name" value="rpiB_lacA_lacB"/>
    <property type="match status" value="1"/>
</dbReference>
<dbReference type="GO" id="GO:0004751">
    <property type="term" value="F:ribose-5-phosphate isomerase activity"/>
    <property type="evidence" value="ECO:0007669"/>
    <property type="project" value="TreeGrafter"/>
</dbReference>
<name>A0A1F5QC95_9BACT</name>
<dbReference type="GO" id="GO:0019316">
    <property type="term" value="P:D-allose catabolic process"/>
    <property type="evidence" value="ECO:0007669"/>
    <property type="project" value="TreeGrafter"/>
</dbReference>
<comment type="similarity">
    <text evidence="1">Belongs to the LacAB/RpiB family.</text>
</comment>
<dbReference type="SUPFAM" id="SSF89623">
    <property type="entry name" value="Ribose/Galactose isomerase RpiB/AlsB"/>
    <property type="match status" value="1"/>
</dbReference>
<dbReference type="GO" id="GO:0009052">
    <property type="term" value="P:pentose-phosphate shunt, non-oxidative branch"/>
    <property type="evidence" value="ECO:0007669"/>
    <property type="project" value="TreeGrafter"/>
</dbReference>
<reference evidence="2 3" key="1">
    <citation type="journal article" date="2016" name="Nat. Commun.">
        <title>Thousands of microbial genomes shed light on interconnected biogeochemical processes in an aquifer system.</title>
        <authorList>
            <person name="Anantharaman K."/>
            <person name="Brown C.T."/>
            <person name="Hug L.A."/>
            <person name="Sharon I."/>
            <person name="Castelle C.J."/>
            <person name="Probst A.J."/>
            <person name="Thomas B.C."/>
            <person name="Singh A."/>
            <person name="Wilkins M.J."/>
            <person name="Karaoz U."/>
            <person name="Brodie E.L."/>
            <person name="Williams K.H."/>
            <person name="Hubbard S.S."/>
            <person name="Banfield J.F."/>
        </authorList>
    </citation>
    <scope>NUCLEOTIDE SEQUENCE [LARGE SCALE GENOMIC DNA]</scope>
</reference>
<dbReference type="InterPro" id="IPR003500">
    <property type="entry name" value="RpiB_LacA_LacB"/>
</dbReference>
<sequence length="147" mass="16282">MIYLGSDHRGFKHKEELEAFLAEQGYQVTDVGTDSEESVDYPLIAQKVAQKVAEDYNNRGILLCGSGVGVCIVANKIKGIRAGSAWTAEVARSARADDNVNVLCMAADDLNPGDVREIARAFLNTSFRSEERYKRRIAQIEQIEKES</sequence>
<protein>
    <recommendedName>
        <fullName evidence="4">Ribose 5-phosphate isomerase B</fullName>
    </recommendedName>
</protein>
<dbReference type="Gene3D" id="3.40.1400.10">
    <property type="entry name" value="Sugar-phosphate isomerase, RpiB/LacA/LacB"/>
    <property type="match status" value="1"/>
</dbReference>
<dbReference type="NCBIfam" id="NF004051">
    <property type="entry name" value="PRK05571.1"/>
    <property type="match status" value="1"/>
</dbReference>
<dbReference type="Pfam" id="PF02502">
    <property type="entry name" value="LacAB_rpiB"/>
    <property type="match status" value="1"/>
</dbReference>
<dbReference type="PANTHER" id="PTHR30345">
    <property type="entry name" value="RIBOSE-5-PHOSPHATE ISOMERASE B"/>
    <property type="match status" value="1"/>
</dbReference>
<comment type="caution">
    <text evidence="2">The sequence shown here is derived from an EMBL/GenBank/DDBJ whole genome shotgun (WGS) entry which is preliminary data.</text>
</comment>
<evidence type="ECO:0000313" key="3">
    <source>
        <dbReference type="Proteomes" id="UP000177235"/>
    </source>
</evidence>
<dbReference type="EMBL" id="MFFF01000016">
    <property type="protein sequence ID" value="OGE99776.1"/>
    <property type="molecule type" value="Genomic_DNA"/>
</dbReference>
<proteinExistence type="inferred from homology"/>
<dbReference type="PANTHER" id="PTHR30345:SF0">
    <property type="entry name" value="DNA DAMAGE-REPAIR_TOLERATION PROTEIN DRT102"/>
    <property type="match status" value="1"/>
</dbReference>
<dbReference type="InterPro" id="IPR036569">
    <property type="entry name" value="RpiB_LacA_LacB_sf"/>
</dbReference>
<gene>
    <name evidence="2" type="ORF">A3J05_02845</name>
</gene>